<reference evidence="2 5" key="1">
    <citation type="journal article" date="2017" name="PLoS ONE">
        <title>Genomic sequence of 'Candidatus Liberibacter solanacearum' haplotype C and its comparison with haplotype A and B genomes.</title>
        <authorList>
            <person name="Wang J."/>
            <person name="Haapalainen M."/>
            <person name="Schott T."/>
            <person name="Thompson S.M."/>
            <person name="Smith G.R."/>
            <person name="Nissinen A.I."/>
            <person name="Pirhonen M."/>
        </authorList>
    </citation>
    <scope>NUCLEOTIDE SEQUENCE [LARGE SCALE GENOMIC DNA]</scope>
    <source>
        <strain evidence="2 5">FIN111</strain>
    </source>
</reference>
<dbReference type="EMBL" id="PKRU02000031">
    <property type="protein sequence ID" value="RPD36814.1"/>
    <property type="molecule type" value="Genomic_DNA"/>
</dbReference>
<feature type="transmembrane region" description="Helical" evidence="1">
    <location>
        <begin position="75"/>
        <end position="95"/>
    </location>
</feature>
<evidence type="ECO:0000313" key="2">
    <source>
        <dbReference type="EMBL" id="ONI60135.1"/>
    </source>
</evidence>
<dbReference type="Proteomes" id="UP000189542">
    <property type="component" value="Unassembled WGS sequence"/>
</dbReference>
<accession>A0A1V2N8Z7</accession>
<evidence type="ECO:0000313" key="3">
    <source>
        <dbReference type="EMBL" id="RPD36814.1"/>
    </source>
</evidence>
<feature type="transmembrane region" description="Helical" evidence="1">
    <location>
        <begin position="12"/>
        <end position="34"/>
    </location>
</feature>
<dbReference type="Proteomes" id="UP000236895">
    <property type="component" value="Unassembled WGS sequence"/>
</dbReference>
<dbReference type="GO" id="GO:0016020">
    <property type="term" value="C:membrane"/>
    <property type="evidence" value="ECO:0007669"/>
    <property type="project" value="InterPro"/>
</dbReference>
<organism evidence="2 5">
    <name type="scientific">Candidatus Liberibacter solanacearum</name>
    <dbReference type="NCBI Taxonomy" id="556287"/>
    <lineage>
        <taxon>Bacteria</taxon>
        <taxon>Pseudomonadati</taxon>
        <taxon>Pseudomonadota</taxon>
        <taxon>Alphaproteobacteria</taxon>
        <taxon>Hyphomicrobiales</taxon>
        <taxon>Rhizobiaceae</taxon>
        <taxon>Liberibacter</taxon>
    </lineage>
</organism>
<dbReference type="AlphaFoldDB" id="A0A1V2N8Z7"/>
<dbReference type="InterPro" id="IPR003425">
    <property type="entry name" value="CCB3/YggT"/>
</dbReference>
<keyword evidence="1" id="KW-0472">Membrane</keyword>
<sequence>MNFLFKIMHLFLELYSQILFINIIISFLCSYNIVNTSNLFVRLVTQLLHSITEPPLIIIRKIIPIVVTNSLHIDLSYLILLLTIYILQNGLIALMQ</sequence>
<proteinExistence type="predicted"/>
<protein>
    <submittedName>
        <fullName evidence="3">YggT family protein</fullName>
    </submittedName>
</protein>
<gene>
    <name evidence="2" type="ORF">AYO25_00905</name>
    <name evidence="4" type="ORF">C0030_004750</name>
    <name evidence="3" type="ORF">C0030_005435</name>
</gene>
<dbReference type="EMBL" id="PKRU02000028">
    <property type="protein sequence ID" value="RPD37012.1"/>
    <property type="molecule type" value="Genomic_DNA"/>
</dbReference>
<evidence type="ECO:0000313" key="6">
    <source>
        <dbReference type="Proteomes" id="UP000236895"/>
    </source>
</evidence>
<keyword evidence="1" id="KW-0812">Transmembrane</keyword>
<comment type="caution">
    <text evidence="2">The sequence shown here is derived from an EMBL/GenBank/DDBJ whole genome shotgun (WGS) entry which is preliminary data.</text>
</comment>
<reference evidence="3 6" key="2">
    <citation type="submission" date="2018-11" db="EMBL/GenBank/DDBJ databases">
        <title>Genome Analysis of Haplotype D of Candidatus Liberibacter Solanacearum.</title>
        <authorList>
            <person name="Katsir L."/>
            <person name="Ruan Z."/>
            <person name="Santos Garcia D."/>
            <person name="Piasezky A."/>
            <person name="Jiang J."/>
            <person name="Sela N."/>
            <person name="Freilich S."/>
            <person name="Bahar O."/>
        </authorList>
    </citation>
    <scope>NUCLEOTIDE SEQUENCE [LARGE SCALE GENOMIC DNA]</scope>
    <source>
        <strain evidence="6">haplotype D1</strain>
        <strain evidence="3">ISR100</strain>
    </source>
</reference>
<name>A0A1V2N8Z7_9HYPH</name>
<dbReference type="EMBL" id="LVWB01000004">
    <property type="protein sequence ID" value="ONI60135.1"/>
    <property type="molecule type" value="Genomic_DNA"/>
</dbReference>
<keyword evidence="1" id="KW-1133">Transmembrane helix</keyword>
<evidence type="ECO:0000256" key="1">
    <source>
        <dbReference type="SAM" id="Phobius"/>
    </source>
</evidence>
<evidence type="ECO:0000313" key="4">
    <source>
        <dbReference type="EMBL" id="RPD37012.1"/>
    </source>
</evidence>
<evidence type="ECO:0000313" key="5">
    <source>
        <dbReference type="Proteomes" id="UP000189542"/>
    </source>
</evidence>
<dbReference type="Pfam" id="PF02325">
    <property type="entry name" value="CCB3_YggT"/>
    <property type="match status" value="1"/>
</dbReference>
<dbReference type="OrthoDB" id="9814445at2"/>